<feature type="domain" description="Choloylglycine hydrolase/NAAA C-terminal" evidence="3">
    <location>
        <begin position="2"/>
        <end position="287"/>
    </location>
</feature>
<comment type="similarity">
    <text evidence="1">Belongs to the peptidase C59 family.</text>
</comment>
<evidence type="ECO:0000256" key="2">
    <source>
        <dbReference type="ARBA" id="ARBA00022801"/>
    </source>
</evidence>
<protein>
    <submittedName>
        <fullName evidence="4">Choloylglycine hydrolase</fullName>
        <ecNumber evidence="4">3.5.1.24</ecNumber>
    </submittedName>
</protein>
<evidence type="ECO:0000259" key="3">
    <source>
        <dbReference type="Pfam" id="PF02275"/>
    </source>
</evidence>
<dbReference type="SUPFAM" id="SSF56235">
    <property type="entry name" value="N-terminal nucleophile aminohydrolases (Ntn hydrolases)"/>
    <property type="match status" value="1"/>
</dbReference>
<dbReference type="RefSeq" id="WP_075726185.1">
    <property type="nucleotide sequence ID" value="NZ_LTDM01000018.1"/>
</dbReference>
<dbReference type="EC" id="3.5.1.24" evidence="4"/>
<evidence type="ECO:0000256" key="1">
    <source>
        <dbReference type="ARBA" id="ARBA00006625"/>
    </source>
</evidence>
<dbReference type="OrthoDB" id="9794717at2"/>
<dbReference type="Pfam" id="PF02275">
    <property type="entry name" value="CBAH"/>
    <property type="match status" value="1"/>
</dbReference>
<gene>
    <name evidence="4" type="primary">cbh_2</name>
    <name evidence="4" type="ORF">TICRE_12390</name>
</gene>
<dbReference type="Proteomes" id="UP000186112">
    <property type="component" value="Unassembled WGS sequence"/>
</dbReference>
<evidence type="ECO:0000313" key="4">
    <source>
        <dbReference type="EMBL" id="OLS02754.1"/>
    </source>
</evidence>
<dbReference type="EMBL" id="LTDM01000018">
    <property type="protein sequence ID" value="OLS02754.1"/>
    <property type="molecule type" value="Genomic_DNA"/>
</dbReference>
<dbReference type="InterPro" id="IPR029055">
    <property type="entry name" value="Ntn_hydrolases_N"/>
</dbReference>
<dbReference type="InterPro" id="IPR052193">
    <property type="entry name" value="Peptidase_C59"/>
</dbReference>
<reference evidence="4 5" key="1">
    <citation type="submission" date="2016-02" db="EMBL/GenBank/DDBJ databases">
        <title>Genome sequence of Tissierella creatinophila DSM 6911.</title>
        <authorList>
            <person name="Poehlein A."/>
            <person name="Daniel R."/>
        </authorList>
    </citation>
    <scope>NUCLEOTIDE SEQUENCE [LARGE SCALE GENOMIC DNA]</scope>
    <source>
        <strain evidence="4 5">DSM 6911</strain>
    </source>
</reference>
<name>A0A1U7M601_TISCR</name>
<dbReference type="PANTHER" id="PTHR35527">
    <property type="entry name" value="CHOLOYLGLYCINE HYDROLASE"/>
    <property type="match status" value="1"/>
</dbReference>
<proteinExistence type="inferred from homology"/>
<dbReference type="GO" id="GO:0045302">
    <property type="term" value="F:choloylglycine hydrolase activity"/>
    <property type="evidence" value="ECO:0007669"/>
    <property type="project" value="UniProtKB-EC"/>
</dbReference>
<keyword evidence="5" id="KW-1185">Reference proteome</keyword>
<accession>A0A1U7M601</accession>
<comment type="caution">
    <text evidence="4">The sequence shown here is derived from an EMBL/GenBank/DDBJ whole genome shotgun (WGS) entry which is preliminary data.</text>
</comment>
<sequence length="312" mass="36185">MCTGIKINYKDGCVMGRTMDFEVPVNYNVLYLPRNYNFCNDLMGEPLYTKYKTLGVCFENRNPLKDGVNEHGLVGITNTFSGFNLYDNKVNPEKTNISSLNYFTYALAKYKSVEELIEDLPNIHISTKDSSGENVISPDFHFMFADSTKRCIIIEPKKRKLVYYENPYNVMTNSPCFKSHVKRLNKLLDLDNLDGFNSSKDLPGGYDPFSRFIKAFYLTKMNVESNSLNEALSHFYNIMGAVTMPEGFVKNRKYNETTYTRYICSYDTRDKILNVRSHTNPTVYNLTFEDIEEEDKRQSFFLNNSFTSEKLI</sequence>
<dbReference type="AlphaFoldDB" id="A0A1U7M601"/>
<organism evidence="4 5">
    <name type="scientific">Tissierella creatinophila DSM 6911</name>
    <dbReference type="NCBI Taxonomy" id="1123403"/>
    <lineage>
        <taxon>Bacteria</taxon>
        <taxon>Bacillati</taxon>
        <taxon>Bacillota</taxon>
        <taxon>Tissierellia</taxon>
        <taxon>Tissierellales</taxon>
        <taxon>Tissierellaceae</taxon>
        <taxon>Tissierella</taxon>
    </lineage>
</organism>
<dbReference type="Gene3D" id="3.60.60.10">
    <property type="entry name" value="Penicillin V Acylase, Chain A"/>
    <property type="match status" value="1"/>
</dbReference>
<keyword evidence="2 4" id="KW-0378">Hydrolase</keyword>
<evidence type="ECO:0000313" key="5">
    <source>
        <dbReference type="Proteomes" id="UP000186112"/>
    </source>
</evidence>
<dbReference type="InterPro" id="IPR029132">
    <property type="entry name" value="CBAH/NAAA_C"/>
</dbReference>
<dbReference type="PANTHER" id="PTHR35527:SF2">
    <property type="entry name" value="HYDROLASE"/>
    <property type="match status" value="1"/>
</dbReference>